<dbReference type="Proteomes" id="UP001642484">
    <property type="component" value="Unassembled WGS sequence"/>
</dbReference>
<comment type="caution">
    <text evidence="1">The sequence shown here is derived from an EMBL/GenBank/DDBJ whole genome shotgun (WGS) entry which is preliminary data.</text>
</comment>
<evidence type="ECO:0000313" key="2">
    <source>
        <dbReference type="Proteomes" id="UP001642484"/>
    </source>
</evidence>
<proteinExistence type="predicted"/>
<accession>A0ABP0MGX3</accession>
<reference evidence="1 2" key="1">
    <citation type="submission" date="2024-02" db="EMBL/GenBank/DDBJ databases">
        <authorList>
            <person name="Chen Y."/>
            <person name="Shah S."/>
            <person name="Dougan E. K."/>
            <person name="Thang M."/>
            <person name="Chan C."/>
        </authorList>
    </citation>
    <scope>NUCLEOTIDE SEQUENCE [LARGE SCALE GENOMIC DNA]</scope>
</reference>
<dbReference type="EMBL" id="CAXAMN010017557">
    <property type="protein sequence ID" value="CAK9050740.1"/>
    <property type="molecule type" value="Genomic_DNA"/>
</dbReference>
<evidence type="ECO:0000313" key="1">
    <source>
        <dbReference type="EMBL" id="CAK9050740.1"/>
    </source>
</evidence>
<keyword evidence="2" id="KW-1185">Reference proteome</keyword>
<gene>
    <name evidence="1" type="ORF">CCMP2556_LOCUS25844</name>
</gene>
<sequence length="681" mass="75703">MAGIAPGVVDEVNSIIDDDSFPILQKVDKIFHTLKVNGYGYHQTVLPKETLTHPSNKGGSMLNATDVWEKGLRMLKVGVAPQLLNEGAVAFELATDKTMREQQVAANVKLVKASNNTLASVNFQERFLTVATSHTAAFCKAVEQGVKPGLEEATTIDMKQDPGLQALCTSGWPFFVMRSAVEIQWPELPSYIQSALNVVNNSYQQMTEIEAASQMCQFLKHGLALPDALARVEECDPVCKRSLEAIAYYVSKYAGENQNIIDFLAQFSKTYGTLLLGEDMMKGIAFLELKDSTSMFTFLRAAMWCTMMSSDKAQDGYSKLLTKADCERLKSKTLKKEVEQCEQILSDSWELMQSSKSEEGIQVKAFGKLCVRLVLHVLKKEKWGREPQGWESTKAICEAFTKELTLKKDAKCPPSKEKSKVTEIDLDVKDVLKSKPAEIAFLQNPHMQKNAQYACTKQHGSKVWTLVGTTDTTFNFSHQPIFGPVENIEVEFANLKEWKKSKAALAERCEPTAAFVHFVDQSGVVSVELQRAHVQKTLLQLCVDNPVLTDDILFTKNPCAVYTQKAIKKKALKLYPAGTVSMVKDEKPDKYYIQAYDKLWLIVPFKPLTDFKGGGGGVLCPFWWVKSAEDGLLTLSEVNVDGCKIPFMVNAGPLSNETLLSLSVPQKDGSKEPPAKRQKAK</sequence>
<name>A0ABP0MGX3_9DINO</name>
<protein>
    <submittedName>
        <fullName evidence="1">Uncharacterized protein</fullName>
    </submittedName>
</protein>
<organism evidence="1 2">
    <name type="scientific">Durusdinium trenchii</name>
    <dbReference type="NCBI Taxonomy" id="1381693"/>
    <lineage>
        <taxon>Eukaryota</taxon>
        <taxon>Sar</taxon>
        <taxon>Alveolata</taxon>
        <taxon>Dinophyceae</taxon>
        <taxon>Suessiales</taxon>
        <taxon>Symbiodiniaceae</taxon>
        <taxon>Durusdinium</taxon>
    </lineage>
</organism>